<sequence>MLVATDVSVLARKAPASLTRRLGGTVPAAGPRRDRVVFVVLALIALAFVLLIMGWPTRVPVVTLAPLVLLSGLYLPHRHLVGLYILIGIGVAATIPRLSGTAMAETLMVSAMFALMAMMVIVASSRVRVGSTGFHGENLFVELRDRIARSARLPGLPDGWTAESAVRSANGEGFSGDFMVAELTHNGRHLEVALVDVSGKGKEAGTRSLLLSGALGALLGSLTPGAFLCEANRYLVRQGWEEGFATAVHVDINLDTGDFTVGNAGHPAPVRFSYGTGTWEILEGGRGPVLGIMQGVSFARTEGTLGMGDALMIYSDGIIESRGHDLTEGTDRMLGAASEAMIRRGDSVADAVVSQARSGEADDRAVFVIVRG</sequence>
<proteinExistence type="predicted"/>
<feature type="transmembrane region" description="Helical" evidence="2">
    <location>
        <begin position="107"/>
        <end position="125"/>
    </location>
</feature>
<dbReference type="STRING" id="1385521.N803_01350"/>
<feature type="transmembrane region" description="Helical" evidence="2">
    <location>
        <begin position="75"/>
        <end position="95"/>
    </location>
</feature>
<keyword evidence="1" id="KW-0378">Hydrolase</keyword>
<protein>
    <submittedName>
        <fullName evidence="4">Membrane protein</fullName>
    </submittedName>
</protein>
<evidence type="ECO:0000256" key="1">
    <source>
        <dbReference type="ARBA" id="ARBA00022801"/>
    </source>
</evidence>
<dbReference type="InterPro" id="IPR001932">
    <property type="entry name" value="PPM-type_phosphatase-like_dom"/>
</dbReference>
<dbReference type="InterPro" id="IPR052016">
    <property type="entry name" value="Bact_Sigma-Reg"/>
</dbReference>
<keyword evidence="2" id="KW-0472">Membrane</keyword>
<name>A0A0A0JU27_9MICO</name>
<feature type="domain" description="PPM-type phosphatase" evidence="3">
    <location>
        <begin position="161"/>
        <end position="371"/>
    </location>
</feature>
<dbReference type="GO" id="GO:0016791">
    <property type="term" value="F:phosphatase activity"/>
    <property type="evidence" value="ECO:0007669"/>
    <property type="project" value="TreeGrafter"/>
</dbReference>
<dbReference type="eggNOG" id="COG2208">
    <property type="taxonomic scope" value="Bacteria"/>
</dbReference>
<evidence type="ECO:0000256" key="2">
    <source>
        <dbReference type="SAM" id="Phobius"/>
    </source>
</evidence>
<dbReference type="Proteomes" id="UP000030011">
    <property type="component" value="Unassembled WGS sequence"/>
</dbReference>
<comment type="caution">
    <text evidence="4">The sequence shown here is derived from an EMBL/GenBank/DDBJ whole genome shotgun (WGS) entry which is preliminary data.</text>
</comment>
<dbReference type="EMBL" id="AVPK01000001">
    <property type="protein sequence ID" value="KGN39176.1"/>
    <property type="molecule type" value="Genomic_DNA"/>
</dbReference>
<dbReference type="PANTHER" id="PTHR43156:SF2">
    <property type="entry name" value="STAGE II SPORULATION PROTEIN E"/>
    <property type="match status" value="1"/>
</dbReference>
<evidence type="ECO:0000313" key="5">
    <source>
        <dbReference type="Proteomes" id="UP000030011"/>
    </source>
</evidence>
<feature type="transmembrane region" description="Helical" evidence="2">
    <location>
        <begin position="36"/>
        <end position="55"/>
    </location>
</feature>
<evidence type="ECO:0000259" key="3">
    <source>
        <dbReference type="SMART" id="SM00331"/>
    </source>
</evidence>
<keyword evidence="2" id="KW-0812">Transmembrane</keyword>
<keyword evidence="5" id="KW-1185">Reference proteome</keyword>
<evidence type="ECO:0000313" key="4">
    <source>
        <dbReference type="EMBL" id="KGN39176.1"/>
    </source>
</evidence>
<gene>
    <name evidence="4" type="ORF">N803_01350</name>
</gene>
<dbReference type="PANTHER" id="PTHR43156">
    <property type="entry name" value="STAGE II SPORULATION PROTEIN E-RELATED"/>
    <property type="match status" value="1"/>
</dbReference>
<reference evidence="4 5" key="1">
    <citation type="submission" date="2013-08" db="EMBL/GenBank/DDBJ databases">
        <title>The genome sequence of Knoellia subterranea.</title>
        <authorList>
            <person name="Zhu W."/>
            <person name="Wang G."/>
        </authorList>
    </citation>
    <scope>NUCLEOTIDE SEQUENCE [LARGE SCALE GENOMIC DNA]</scope>
    <source>
        <strain evidence="4 5">KCTC 19937</strain>
    </source>
</reference>
<dbReference type="Gene3D" id="3.60.40.10">
    <property type="entry name" value="PPM-type phosphatase domain"/>
    <property type="match status" value="1"/>
</dbReference>
<dbReference type="SMART" id="SM00331">
    <property type="entry name" value="PP2C_SIG"/>
    <property type="match status" value="1"/>
</dbReference>
<accession>A0A0A0JU27</accession>
<keyword evidence="2" id="KW-1133">Transmembrane helix</keyword>
<organism evidence="4 5">
    <name type="scientific">Knoellia subterranea KCTC 19937</name>
    <dbReference type="NCBI Taxonomy" id="1385521"/>
    <lineage>
        <taxon>Bacteria</taxon>
        <taxon>Bacillati</taxon>
        <taxon>Actinomycetota</taxon>
        <taxon>Actinomycetes</taxon>
        <taxon>Micrococcales</taxon>
        <taxon>Intrasporangiaceae</taxon>
        <taxon>Knoellia</taxon>
    </lineage>
</organism>
<dbReference type="InterPro" id="IPR036457">
    <property type="entry name" value="PPM-type-like_dom_sf"/>
</dbReference>
<dbReference type="Pfam" id="PF07228">
    <property type="entry name" value="SpoIIE"/>
    <property type="match status" value="1"/>
</dbReference>
<dbReference type="AlphaFoldDB" id="A0A0A0JU27"/>